<evidence type="ECO:0000256" key="1">
    <source>
        <dbReference type="SAM" id="Coils"/>
    </source>
</evidence>
<dbReference type="PANTHER" id="PTHR33375">
    <property type="entry name" value="CHROMOSOME-PARTITIONING PROTEIN PARB-RELATED"/>
    <property type="match status" value="1"/>
</dbReference>
<dbReference type="InterPro" id="IPR003115">
    <property type="entry name" value="ParB_N"/>
</dbReference>
<dbReference type="Gene3D" id="3.90.1530.10">
    <property type="entry name" value="Conserved hypothetical protein from pyrococcus furiosus pfu- 392566-001, ParB domain"/>
    <property type="match status" value="1"/>
</dbReference>
<gene>
    <name evidence="4" type="ORF">F5544_09950</name>
</gene>
<dbReference type="InterPro" id="IPR036086">
    <property type="entry name" value="ParB/Sulfiredoxin_sf"/>
</dbReference>
<dbReference type="InterPro" id="IPR050336">
    <property type="entry name" value="Chromosome_partition/occlusion"/>
</dbReference>
<feature type="compositionally biased region" description="Basic and acidic residues" evidence="2">
    <location>
        <begin position="411"/>
        <end position="425"/>
    </location>
</feature>
<protein>
    <recommendedName>
        <fullName evidence="3">ParB-like N-terminal domain-containing protein</fullName>
    </recommendedName>
</protein>
<accession>A0A6G9Y9U3</accession>
<dbReference type="Proteomes" id="UP000503540">
    <property type="component" value="Chromosome"/>
</dbReference>
<dbReference type="EMBL" id="CP046172">
    <property type="protein sequence ID" value="QIS09890.1"/>
    <property type="molecule type" value="Genomic_DNA"/>
</dbReference>
<dbReference type="RefSeq" id="WP_167472940.1">
    <property type="nucleotide sequence ID" value="NZ_CP046172.1"/>
</dbReference>
<dbReference type="SUPFAM" id="SSF110849">
    <property type="entry name" value="ParB/Sulfiredoxin"/>
    <property type="match status" value="1"/>
</dbReference>
<keyword evidence="5" id="KW-1185">Reference proteome</keyword>
<evidence type="ECO:0000256" key="2">
    <source>
        <dbReference type="SAM" id="MobiDB-lite"/>
    </source>
</evidence>
<dbReference type="PANTHER" id="PTHR33375:SF1">
    <property type="entry name" value="CHROMOSOME-PARTITIONING PROTEIN PARB-RELATED"/>
    <property type="match status" value="1"/>
</dbReference>
<dbReference type="GO" id="GO:0007059">
    <property type="term" value="P:chromosome segregation"/>
    <property type="evidence" value="ECO:0007669"/>
    <property type="project" value="TreeGrafter"/>
</dbReference>
<evidence type="ECO:0000313" key="4">
    <source>
        <dbReference type="EMBL" id="QIS09890.1"/>
    </source>
</evidence>
<evidence type="ECO:0000259" key="3">
    <source>
        <dbReference type="SMART" id="SM00470"/>
    </source>
</evidence>
<feature type="compositionally biased region" description="Low complexity" evidence="2">
    <location>
        <begin position="388"/>
        <end position="399"/>
    </location>
</feature>
<feature type="region of interest" description="Disordered" evidence="2">
    <location>
        <begin position="355"/>
        <end position="425"/>
    </location>
</feature>
<organism evidence="4 5">
    <name type="scientific">Nocardia arthritidis</name>
    <dbReference type="NCBI Taxonomy" id="228602"/>
    <lineage>
        <taxon>Bacteria</taxon>
        <taxon>Bacillati</taxon>
        <taxon>Actinomycetota</taxon>
        <taxon>Actinomycetes</taxon>
        <taxon>Mycobacteriales</taxon>
        <taxon>Nocardiaceae</taxon>
        <taxon>Nocardia</taxon>
    </lineage>
</organism>
<reference evidence="4 5" key="1">
    <citation type="journal article" date="2019" name="ACS Chem. Biol.">
        <title>Identification and Mobilization of a Cryptic Antibiotic Biosynthesis Gene Locus from a Human-Pathogenic Nocardia Isolate.</title>
        <authorList>
            <person name="Herisse M."/>
            <person name="Ishida K."/>
            <person name="Porter J.L."/>
            <person name="Howden B."/>
            <person name="Hertweck C."/>
            <person name="Stinear T.P."/>
            <person name="Pidot S.J."/>
        </authorList>
    </citation>
    <scope>NUCLEOTIDE SEQUENCE [LARGE SCALE GENOMIC DNA]</scope>
    <source>
        <strain evidence="4 5">AUSMDU00012717</strain>
    </source>
</reference>
<name>A0A6G9Y9U3_9NOCA</name>
<keyword evidence="1" id="KW-0175">Coiled coil</keyword>
<dbReference type="GO" id="GO:0005694">
    <property type="term" value="C:chromosome"/>
    <property type="evidence" value="ECO:0007669"/>
    <property type="project" value="TreeGrafter"/>
</dbReference>
<proteinExistence type="predicted"/>
<dbReference type="SMART" id="SM00470">
    <property type="entry name" value="ParB"/>
    <property type="match status" value="1"/>
</dbReference>
<sequence>MSIDIAESAPVSESTDALEQLLVQPPSLDPRILVVDDNVRRTFDDTFESDPELVELLAAVREQGVSIPIIAELTPEGSISVVDGQLRVLAARKAGLEAIPGWVRRAPDLDDKTRALTRITKQLGTYRRVALPKSDHAAAVALMLDLGMPVTKVSKATQMKKDVVKTTALIGKSPTARRLLDEGSLDLAQLEVIAEFENAGDTEAVARLEQTDARDFNWTAQLLRDERDQALAHQAEAFGYTEQGYRVLREDDFSQAADSYVPIDDVRTLDGLQVTPAATRQHAALWAVYLEHLDDELDITDAETGVPVDPDTVDWDTEEDRTAQAADGLRHADTIKLSPWRPWWYIRPDDMTTAGVMPAPLDDDIELSGPDPEPPTGDDNPDDHSEAVEAAASATAPVTSGVNAVDDPADDTAKTEDPHEAQSRAAARIEAERLAAEQTARVEAARAEATRLAAERREAERQAAARIERLCDQAKAVNAARRDWLVEHIVPRKTLTKDEAQFVAASLLRDPELLSRFGAADMALRLLGFANTEDAAASLPEATRGRADVYVYVLVLAGYERLITKDLWRMREVASGRDNHENVAFYLRFLAARGYPLVAIELAGLGELDPDSIETDL</sequence>
<evidence type="ECO:0000313" key="5">
    <source>
        <dbReference type="Proteomes" id="UP000503540"/>
    </source>
</evidence>
<dbReference type="AlphaFoldDB" id="A0A6G9Y9U3"/>
<feature type="domain" description="ParB-like N-terminal" evidence="3">
    <location>
        <begin position="26"/>
        <end position="122"/>
    </location>
</feature>
<dbReference type="KEGG" id="nah:F5544_09950"/>
<feature type="coiled-coil region" evidence="1">
    <location>
        <begin position="428"/>
        <end position="462"/>
    </location>
</feature>